<dbReference type="InterPro" id="IPR046977">
    <property type="entry name" value="RsmC/RlmG"/>
</dbReference>
<dbReference type="InterPro" id="IPR056684">
    <property type="entry name" value="DUF7782"/>
</dbReference>
<keyword evidence="9" id="KW-1185">Reference proteome</keyword>
<reference evidence="9" key="1">
    <citation type="submission" date="2016-10" db="EMBL/GenBank/DDBJ databases">
        <authorList>
            <person name="Varghese N."/>
            <person name="Submissions S."/>
        </authorList>
    </citation>
    <scope>NUCLEOTIDE SEQUENCE [LARGE SCALE GENOMIC DNA]</scope>
    <source>
        <strain evidence="9">CGMCC 4.3516</strain>
    </source>
</reference>
<evidence type="ECO:0000313" key="8">
    <source>
        <dbReference type="EMBL" id="SDD20913.1"/>
    </source>
</evidence>
<evidence type="ECO:0000313" key="9">
    <source>
        <dbReference type="Proteomes" id="UP000198949"/>
    </source>
</evidence>
<keyword evidence="4 8" id="KW-0808">Transferase</keyword>
<dbReference type="GO" id="GO:0008757">
    <property type="term" value="F:S-adenosylmethionine-dependent methyltransferase activity"/>
    <property type="evidence" value="ECO:0007669"/>
    <property type="project" value="InterPro"/>
</dbReference>
<keyword evidence="3 8" id="KW-0489">Methyltransferase</keyword>
<dbReference type="GO" id="GO:0003676">
    <property type="term" value="F:nucleic acid binding"/>
    <property type="evidence" value="ECO:0007669"/>
    <property type="project" value="InterPro"/>
</dbReference>
<dbReference type="InterPro" id="IPR055487">
    <property type="entry name" value="DUF7059"/>
</dbReference>
<dbReference type="InterPro" id="IPR029063">
    <property type="entry name" value="SAM-dependent_MTases_sf"/>
</dbReference>
<name>A0A1G6SVV0_9ACTN</name>
<evidence type="ECO:0000259" key="7">
    <source>
        <dbReference type="Pfam" id="PF25004"/>
    </source>
</evidence>
<keyword evidence="1" id="KW-0963">Cytoplasm</keyword>
<dbReference type="CDD" id="cd02440">
    <property type="entry name" value="AdoMet_MTases"/>
    <property type="match status" value="1"/>
</dbReference>
<dbReference type="InterPro" id="IPR007848">
    <property type="entry name" value="Small_mtfrase_dom"/>
</dbReference>
<feature type="domain" description="DUF7782" evidence="7">
    <location>
        <begin position="376"/>
        <end position="480"/>
    </location>
</feature>
<dbReference type="GO" id="GO:0008170">
    <property type="term" value="F:N-methyltransferase activity"/>
    <property type="evidence" value="ECO:0007669"/>
    <property type="project" value="UniProtKB-ARBA"/>
</dbReference>
<protein>
    <submittedName>
        <fullName evidence="8">Methyltransferase small domain-containing protein</fullName>
    </submittedName>
</protein>
<evidence type="ECO:0000259" key="5">
    <source>
        <dbReference type="Pfam" id="PF05175"/>
    </source>
</evidence>
<dbReference type="PANTHER" id="PTHR47816">
    <property type="entry name" value="RIBOSOMAL RNA SMALL SUBUNIT METHYLTRANSFERASE C"/>
    <property type="match status" value="1"/>
</dbReference>
<gene>
    <name evidence="8" type="ORF">SAMN05216270_102325</name>
</gene>
<sequence>MRLLQDEAAARLGEAREGFSRAALSAVYGPASLAAADRGDYRTLLARCGDDRLGVWARLFVVGVPVPAEAAAKAFAPLGLDEALACGLLVADGDAVTAGWGAQFDGDRLLFSDQLPNTTGGRSREHVLGIGGASKLLLDLASNGAASHDGRSVLDLGTGCGVQALALAARGASVTATDLSGRAIAFAALNARVNGLELELLQGDLLAPVAGRRFDLVVANPPFVVGTPGGGWTYRDGGRAADGIAAELAAAATGLLRPDGTMLFLANWLHVRGRDWSERVADWFPDEGARVWALEREVLDPLDYVRTWQRDSGESHDAEQAAAWLDWFDAEDVEGVGFGFVAVRGVDGASEVVCEEVRHAVETPWSARVGEWFAVRENGLEPEALWGSRLRVADGTVLQQTAQVGGEGWDVDRQWLQQSDGMRYAEAVDPLIVAFMGACNGEADVRLQVQLLADTYGAEPAMLFAQLYPVIRRLVERGFLRLA</sequence>
<dbReference type="EMBL" id="FNAD01000002">
    <property type="protein sequence ID" value="SDD20913.1"/>
    <property type="molecule type" value="Genomic_DNA"/>
</dbReference>
<organism evidence="8 9">
    <name type="scientific">Glycomyces harbinensis</name>
    <dbReference type="NCBI Taxonomy" id="58114"/>
    <lineage>
        <taxon>Bacteria</taxon>
        <taxon>Bacillati</taxon>
        <taxon>Actinomycetota</taxon>
        <taxon>Actinomycetes</taxon>
        <taxon>Glycomycetales</taxon>
        <taxon>Glycomycetaceae</taxon>
        <taxon>Glycomyces</taxon>
    </lineage>
</organism>
<accession>A0A1G6SVV0</accession>
<evidence type="ECO:0000256" key="2">
    <source>
        <dbReference type="ARBA" id="ARBA00022552"/>
    </source>
</evidence>
<feature type="domain" description="Methyltransferase small" evidence="5">
    <location>
        <begin position="133"/>
        <end position="267"/>
    </location>
</feature>
<keyword evidence="2" id="KW-0698">rRNA processing</keyword>
<dbReference type="STRING" id="58114.SAMN05216270_102325"/>
<dbReference type="Gene3D" id="3.40.50.150">
    <property type="entry name" value="Vaccinia Virus protein VP39"/>
    <property type="match status" value="1"/>
</dbReference>
<dbReference type="AlphaFoldDB" id="A0A1G6SVV0"/>
<evidence type="ECO:0000256" key="3">
    <source>
        <dbReference type="ARBA" id="ARBA00022603"/>
    </source>
</evidence>
<evidence type="ECO:0000259" key="6">
    <source>
        <dbReference type="Pfam" id="PF23186"/>
    </source>
</evidence>
<dbReference type="SUPFAM" id="SSF53335">
    <property type="entry name" value="S-adenosyl-L-methionine-dependent methyltransferases"/>
    <property type="match status" value="1"/>
</dbReference>
<dbReference type="Pfam" id="PF05175">
    <property type="entry name" value="MTS"/>
    <property type="match status" value="1"/>
</dbReference>
<dbReference type="RefSeq" id="WP_091029635.1">
    <property type="nucleotide sequence ID" value="NZ_FNAD01000002.1"/>
</dbReference>
<dbReference type="Pfam" id="PF23186">
    <property type="entry name" value="DUF7059"/>
    <property type="match status" value="1"/>
</dbReference>
<evidence type="ECO:0000256" key="1">
    <source>
        <dbReference type="ARBA" id="ARBA00022490"/>
    </source>
</evidence>
<dbReference type="GO" id="GO:0006364">
    <property type="term" value="P:rRNA processing"/>
    <property type="evidence" value="ECO:0007669"/>
    <property type="project" value="UniProtKB-KW"/>
</dbReference>
<proteinExistence type="predicted"/>
<dbReference type="Pfam" id="PF25004">
    <property type="entry name" value="DUF7782"/>
    <property type="match status" value="1"/>
</dbReference>
<evidence type="ECO:0000256" key="4">
    <source>
        <dbReference type="ARBA" id="ARBA00022679"/>
    </source>
</evidence>
<dbReference type="InterPro" id="IPR002052">
    <property type="entry name" value="DNA_methylase_N6_adenine_CS"/>
</dbReference>
<dbReference type="PROSITE" id="PS00092">
    <property type="entry name" value="N6_MTASE"/>
    <property type="match status" value="1"/>
</dbReference>
<feature type="domain" description="DUF7059" evidence="6">
    <location>
        <begin position="18"/>
        <end position="98"/>
    </location>
</feature>
<dbReference type="OrthoDB" id="129465at2"/>
<dbReference type="PANTHER" id="PTHR47816:SF4">
    <property type="entry name" value="RIBOSOMAL RNA SMALL SUBUNIT METHYLTRANSFERASE C"/>
    <property type="match status" value="1"/>
</dbReference>
<dbReference type="Proteomes" id="UP000198949">
    <property type="component" value="Unassembled WGS sequence"/>
</dbReference>
<dbReference type="GO" id="GO:0032259">
    <property type="term" value="P:methylation"/>
    <property type="evidence" value="ECO:0007669"/>
    <property type="project" value="UniProtKB-KW"/>
</dbReference>